<proteinExistence type="predicted"/>
<dbReference type="AlphaFoldDB" id="A0AA37VBE6"/>
<reference evidence="1" key="1">
    <citation type="submission" date="2022-08" db="EMBL/GenBank/DDBJ databases">
        <title>Draft genome sequencing of Roseisolibacter agri AW1220.</title>
        <authorList>
            <person name="Tobiishi Y."/>
            <person name="Tonouchi A."/>
        </authorList>
    </citation>
    <scope>NUCLEOTIDE SEQUENCE</scope>
    <source>
        <strain evidence="1">AW1220</strain>
    </source>
</reference>
<gene>
    <name evidence="1" type="ORF">rosag_28660</name>
</gene>
<protein>
    <recommendedName>
        <fullName evidence="3">TIGR04255 family protein</fullName>
    </recommendedName>
</protein>
<name>A0AA37VBE6_9BACT</name>
<dbReference type="Proteomes" id="UP001161325">
    <property type="component" value="Unassembled WGS sequence"/>
</dbReference>
<dbReference type="RefSeq" id="WP_284350807.1">
    <property type="nucleotide sequence ID" value="NZ_BRXS01000004.1"/>
</dbReference>
<evidence type="ECO:0008006" key="3">
    <source>
        <dbReference type="Google" id="ProtNLM"/>
    </source>
</evidence>
<dbReference type="NCBIfam" id="TIGR04255">
    <property type="entry name" value="sporadTIGR04255"/>
    <property type="match status" value="1"/>
</dbReference>
<sequence>MTPSAPTPRYENPPLLEAVLGFRFARAPRSWDSVYFGKLHLALKGFPRVDTLEGASLTFQPGQGVQFTPAPEVKRFIREDGGVVVSASPETVGVSVLPKQIAGGHPGWDFLRDTALWALQAYESITSPGPLQEVGVRYIDVVPIDPGSFRLGDFVRAESGIVPMALMDERNPFAFRVERTSGTEYGNLREVVSMQARATATGGGELVLDVDELMQVRSEAATPNVETLADHLHEAVHRVFGSVIHESVLRSFNPLPAEANAR</sequence>
<accession>A0AA37VBE6</accession>
<organism evidence="1 2">
    <name type="scientific">Roseisolibacter agri</name>
    <dbReference type="NCBI Taxonomy" id="2014610"/>
    <lineage>
        <taxon>Bacteria</taxon>
        <taxon>Pseudomonadati</taxon>
        <taxon>Gemmatimonadota</taxon>
        <taxon>Gemmatimonadia</taxon>
        <taxon>Gemmatimonadales</taxon>
        <taxon>Gemmatimonadaceae</taxon>
        <taxon>Roseisolibacter</taxon>
    </lineage>
</organism>
<comment type="caution">
    <text evidence="1">The sequence shown here is derived from an EMBL/GenBank/DDBJ whole genome shotgun (WGS) entry which is preliminary data.</text>
</comment>
<dbReference type="EMBL" id="BRXS01000004">
    <property type="protein sequence ID" value="GLC26353.1"/>
    <property type="molecule type" value="Genomic_DNA"/>
</dbReference>
<dbReference type="InterPro" id="IPR026349">
    <property type="entry name" value="CHP04255"/>
</dbReference>
<keyword evidence="2" id="KW-1185">Reference proteome</keyword>
<evidence type="ECO:0000313" key="1">
    <source>
        <dbReference type="EMBL" id="GLC26353.1"/>
    </source>
</evidence>
<evidence type="ECO:0000313" key="2">
    <source>
        <dbReference type="Proteomes" id="UP001161325"/>
    </source>
</evidence>